<evidence type="ECO:0000256" key="1">
    <source>
        <dbReference type="SAM" id="MobiDB-lite"/>
    </source>
</evidence>
<dbReference type="AlphaFoldDB" id="A0A316VVM6"/>
<sequence length="576" mass="61952">MSSSRRRSSRHQGSAATPSSLQDDDFASSSSRPSGPLPDPSTISPASSPGAKHPGHRASVSIDEWADEDAMRSSGSTSFKPSGSTSGPFAASEAAEAVAEGVAESATSALGGWHYAPLLIALIPPAGALLGGKADAWSDAVLLILSAFWLYQFLRVPHDIYHAARTRRILAADSHEDSSDLSVQQLEAIAELKRTEAISLLACVASPVAGAWVLQWLMENLTEGNRYFNKFNIRLFMLAAGIKPWTHAFSLLRQRVLHLHEVVHYPSSRVQALNNRVASLETDIAALRRLVALKTDVSTLREGIDVPLTQLSRSMRRYEKKGEHLRLSAEDKFGLLEGRLEDLLREVAINAELIEEERRERERASLLPASIFQALKFALGQRNESQRHYLYDAPRSLPSTASLGLAAPDGTTSTSAYNKTIGPAPNVNVAASYTTSAADPRLYAGSAHPMASPPLSPSHVPGQLHSAVAQQADKPDEKWYSSGPGYLLTLPVTLPLSASNAAIKFANEKVRGAVSDASQSALDAAGANSQGQNAPAQQYQSQQQQQPQGPHRNGSTRGGKMHSTAHHRRIEAFGKA</sequence>
<feature type="region of interest" description="Disordered" evidence="1">
    <location>
        <begin position="1"/>
        <end position="91"/>
    </location>
</feature>
<name>A0A316VVM6_9BASI</name>
<proteinExistence type="predicted"/>
<feature type="region of interest" description="Disordered" evidence="1">
    <location>
        <begin position="521"/>
        <end position="576"/>
    </location>
</feature>
<dbReference type="GeneID" id="37034411"/>
<feature type="compositionally biased region" description="Low complexity" evidence="1">
    <location>
        <begin position="529"/>
        <end position="549"/>
    </location>
</feature>
<feature type="region of interest" description="Disordered" evidence="1">
    <location>
        <begin position="444"/>
        <end position="477"/>
    </location>
</feature>
<reference evidence="2 3" key="1">
    <citation type="journal article" date="2018" name="Mol. Biol. Evol.">
        <title>Broad Genomic Sampling Reveals a Smut Pathogenic Ancestry of the Fungal Clade Ustilaginomycotina.</title>
        <authorList>
            <person name="Kijpornyongpan T."/>
            <person name="Mondo S.J."/>
            <person name="Barry K."/>
            <person name="Sandor L."/>
            <person name="Lee J."/>
            <person name="Lipzen A."/>
            <person name="Pangilinan J."/>
            <person name="LaButti K."/>
            <person name="Hainaut M."/>
            <person name="Henrissat B."/>
            <person name="Grigoriev I.V."/>
            <person name="Spatafora J.W."/>
            <person name="Aime M.C."/>
        </authorList>
    </citation>
    <scope>NUCLEOTIDE SEQUENCE [LARGE SCALE GENOMIC DNA]</scope>
    <source>
        <strain evidence="2 3">MCA 4658</strain>
    </source>
</reference>
<feature type="compositionally biased region" description="Polar residues" evidence="1">
    <location>
        <begin position="11"/>
        <end position="33"/>
    </location>
</feature>
<feature type="compositionally biased region" description="Basic residues" evidence="1">
    <location>
        <begin position="559"/>
        <end position="569"/>
    </location>
</feature>
<evidence type="ECO:0000313" key="3">
    <source>
        <dbReference type="Proteomes" id="UP000245783"/>
    </source>
</evidence>
<dbReference type="OrthoDB" id="10263751at2759"/>
<dbReference type="STRING" id="1522189.A0A316VVM6"/>
<dbReference type="InParanoid" id="A0A316VVM6"/>
<feature type="compositionally biased region" description="Low complexity" evidence="1">
    <location>
        <begin position="73"/>
        <end position="91"/>
    </location>
</feature>
<dbReference type="EMBL" id="KZ819401">
    <property type="protein sequence ID" value="PWN40998.1"/>
    <property type="molecule type" value="Genomic_DNA"/>
</dbReference>
<keyword evidence="3" id="KW-1185">Reference proteome</keyword>
<protein>
    <submittedName>
        <fullName evidence="2">Uncharacterized protein</fullName>
    </submittedName>
</protein>
<feature type="compositionally biased region" description="Basic residues" evidence="1">
    <location>
        <begin position="1"/>
        <end position="10"/>
    </location>
</feature>
<dbReference type="PANTHER" id="PTHR42032:SF1">
    <property type="entry name" value="YALI0E30679P"/>
    <property type="match status" value="1"/>
</dbReference>
<organism evidence="2 3">
    <name type="scientific">Ceraceosorus guamensis</name>
    <dbReference type="NCBI Taxonomy" id="1522189"/>
    <lineage>
        <taxon>Eukaryota</taxon>
        <taxon>Fungi</taxon>
        <taxon>Dikarya</taxon>
        <taxon>Basidiomycota</taxon>
        <taxon>Ustilaginomycotina</taxon>
        <taxon>Exobasidiomycetes</taxon>
        <taxon>Ceraceosorales</taxon>
        <taxon>Ceraceosoraceae</taxon>
        <taxon>Ceraceosorus</taxon>
    </lineage>
</organism>
<dbReference type="RefSeq" id="XP_025368158.1">
    <property type="nucleotide sequence ID" value="XM_025512541.1"/>
</dbReference>
<dbReference type="PANTHER" id="PTHR42032">
    <property type="entry name" value="YALI0E30679P"/>
    <property type="match status" value="1"/>
</dbReference>
<accession>A0A316VVM6</accession>
<gene>
    <name evidence="2" type="ORF">IE81DRAFT_315793</name>
</gene>
<evidence type="ECO:0000313" key="2">
    <source>
        <dbReference type="EMBL" id="PWN40998.1"/>
    </source>
</evidence>
<dbReference type="Proteomes" id="UP000245783">
    <property type="component" value="Unassembled WGS sequence"/>
</dbReference>